<organism evidence="2 3">
    <name type="scientific">Leucocoprinus birnbaumii</name>
    <dbReference type="NCBI Taxonomy" id="56174"/>
    <lineage>
        <taxon>Eukaryota</taxon>
        <taxon>Fungi</taxon>
        <taxon>Dikarya</taxon>
        <taxon>Basidiomycota</taxon>
        <taxon>Agaricomycotina</taxon>
        <taxon>Agaricomycetes</taxon>
        <taxon>Agaricomycetidae</taxon>
        <taxon>Agaricales</taxon>
        <taxon>Agaricineae</taxon>
        <taxon>Agaricaceae</taxon>
        <taxon>Leucocoprinus</taxon>
    </lineage>
</organism>
<gene>
    <name evidence="2" type="ORF">NP233_g6361</name>
</gene>
<dbReference type="Proteomes" id="UP001213000">
    <property type="component" value="Unassembled WGS sequence"/>
</dbReference>
<evidence type="ECO:0000313" key="2">
    <source>
        <dbReference type="EMBL" id="KAJ3567448.1"/>
    </source>
</evidence>
<evidence type="ECO:0000256" key="1">
    <source>
        <dbReference type="SAM" id="MobiDB-lite"/>
    </source>
</evidence>
<feature type="region of interest" description="Disordered" evidence="1">
    <location>
        <begin position="1"/>
        <end position="22"/>
    </location>
</feature>
<comment type="caution">
    <text evidence="2">The sequence shown here is derived from an EMBL/GenBank/DDBJ whole genome shotgun (WGS) entry which is preliminary data.</text>
</comment>
<keyword evidence="3" id="KW-1185">Reference proteome</keyword>
<feature type="region of interest" description="Disordered" evidence="1">
    <location>
        <begin position="822"/>
        <end position="860"/>
    </location>
</feature>
<name>A0AAD5VUN5_9AGAR</name>
<reference evidence="2" key="1">
    <citation type="submission" date="2022-07" db="EMBL/GenBank/DDBJ databases">
        <title>Genome Sequence of Leucocoprinus birnbaumii.</title>
        <authorList>
            <person name="Buettner E."/>
        </authorList>
    </citation>
    <scope>NUCLEOTIDE SEQUENCE</scope>
    <source>
        <strain evidence="2">VT141</strain>
    </source>
</reference>
<dbReference type="AlphaFoldDB" id="A0AAD5VUN5"/>
<feature type="region of interest" description="Disordered" evidence="1">
    <location>
        <begin position="787"/>
        <end position="806"/>
    </location>
</feature>
<dbReference type="EMBL" id="JANIEX010000412">
    <property type="protein sequence ID" value="KAJ3567448.1"/>
    <property type="molecule type" value="Genomic_DNA"/>
</dbReference>
<proteinExistence type="predicted"/>
<accession>A0AAD5VUN5</accession>
<evidence type="ECO:0000313" key="3">
    <source>
        <dbReference type="Proteomes" id="UP001213000"/>
    </source>
</evidence>
<protein>
    <submittedName>
        <fullName evidence="2">Uncharacterized protein</fullName>
    </submittedName>
</protein>
<sequence>MPQSREIIDLSADSDTESRDDPLPFANLTRIQVTPRLAADYVEHISSAPEYWPVPSPAEGVVVYVLDMRNNPPECLVNGKVDTVDGFIKKECQDSWRGSTGSKYDTVLVSLLDNQECRRSILYCNGCNICSFADPSFLKDFKRWDPERQTRSDLTTQVQMERRELEANSATARTIFWYRSIISNSCSAIVSGGGKCGGRPTLRTFSNPNRCGQKFVGCSNWAFHSTTSKKHYFCAIPHEVDRDILEKLFSNQPLYHFANPTKYPASYLVYQDVKPLLSGCTNIIHPASMTPSRECGNIHFAVGGYAPAPCVRHACPAKLTILTPLNTDDYRAVVIPEDSIAHTHPTFPARKVPHSVKEHYRDCIKAFGGPLGATTSKIDNAPSTRVALEGKTPQELHPSLNDNRKRRKILLEERVVQFPKGTDIEGVLHEFNKSKSLEINERYIHGLYIDDGSHVIITLHPPLISYIWSARWLMVDTTFKVVHGATNEFKVVIWNEALNRRLVVGRVWTSTATRSGFFLVWNGLWEAIKKIGGKELNFKIFSGSSSLLGVIGDAEGAQAQGFSDMVTSRRLYGDSNSVYTVNILRDPDEVLFYLWKTCLVHFDRGILNLRGHVDDPMIEFLRSFPRLESKYDIEKYKATCEHASLKNKKINGWWTHKKSYNWLLPSLNQLLSKMDKAHWNLMPSNTNLVEGSHAGDNLLTEVNRPLLEAILLAKAADEKVARSLQTSIQSGVLANCHNSTQQRYVRQNQRRNHAREKQISTAISKNEEFSLKTQIKELRGRLKLVQEESKKVSGRGNSTTRKRKASEIASLDVVDEAENIDPTISNSQVGRDVSLKHHTEPSSLSLHAPPQPPSLLPVDGDPSFLISDPYPNLPHFGHSNNWDFRC</sequence>